<dbReference type="AlphaFoldDB" id="A0A815BYM0"/>
<feature type="region of interest" description="Disordered" evidence="5">
    <location>
        <begin position="187"/>
        <end position="213"/>
    </location>
</feature>
<feature type="transmembrane region" description="Helical" evidence="6">
    <location>
        <begin position="12"/>
        <end position="32"/>
    </location>
</feature>
<evidence type="ECO:0000313" key="7">
    <source>
        <dbReference type="EMBL" id="CAF1225823.1"/>
    </source>
</evidence>
<dbReference type="Proteomes" id="UP000663828">
    <property type="component" value="Unassembled WGS sequence"/>
</dbReference>
<dbReference type="InterPro" id="IPR008952">
    <property type="entry name" value="Tetraspanin_EC2_sf"/>
</dbReference>
<evidence type="ECO:0000256" key="5">
    <source>
        <dbReference type="SAM" id="MobiDB-lite"/>
    </source>
</evidence>
<dbReference type="GO" id="GO:0016020">
    <property type="term" value="C:membrane"/>
    <property type="evidence" value="ECO:0007669"/>
    <property type="project" value="UniProtKB-SubCell"/>
</dbReference>
<comment type="subcellular location">
    <subcellularLocation>
        <location evidence="1">Membrane</location>
        <topology evidence="1">Multi-pass membrane protein</topology>
    </subcellularLocation>
</comment>
<keyword evidence="9" id="KW-1185">Reference proteome</keyword>
<evidence type="ECO:0000256" key="1">
    <source>
        <dbReference type="ARBA" id="ARBA00004141"/>
    </source>
</evidence>
<name>A0A815BYM0_ADIRI</name>
<evidence type="ECO:0000256" key="6">
    <source>
        <dbReference type="SAM" id="Phobius"/>
    </source>
</evidence>
<evidence type="ECO:0000313" key="9">
    <source>
        <dbReference type="Proteomes" id="UP000663828"/>
    </source>
</evidence>
<evidence type="ECO:0000256" key="3">
    <source>
        <dbReference type="ARBA" id="ARBA00022989"/>
    </source>
</evidence>
<keyword evidence="3 6" id="KW-1133">Transmembrane helix</keyword>
<evidence type="ECO:0000313" key="8">
    <source>
        <dbReference type="EMBL" id="CAF1275990.1"/>
    </source>
</evidence>
<protein>
    <recommendedName>
        <fullName evidence="10">Tetraspanin</fullName>
    </recommendedName>
</protein>
<evidence type="ECO:0000256" key="2">
    <source>
        <dbReference type="ARBA" id="ARBA00022692"/>
    </source>
</evidence>
<dbReference type="Proteomes" id="UP000663852">
    <property type="component" value="Unassembled WGS sequence"/>
</dbReference>
<dbReference type="Gene3D" id="1.10.1450.10">
    <property type="entry name" value="Tetraspanin"/>
    <property type="match status" value="1"/>
</dbReference>
<dbReference type="EMBL" id="CAJNOJ010000163">
    <property type="protein sequence ID" value="CAF1225823.1"/>
    <property type="molecule type" value="Genomic_DNA"/>
</dbReference>
<comment type="caution">
    <text evidence="8">The sequence shown here is derived from an EMBL/GenBank/DDBJ whole genome shotgun (WGS) entry which is preliminary data.</text>
</comment>
<reference evidence="8" key="1">
    <citation type="submission" date="2021-02" db="EMBL/GenBank/DDBJ databases">
        <authorList>
            <person name="Nowell W R."/>
        </authorList>
    </citation>
    <scope>NUCLEOTIDE SEQUENCE</scope>
</reference>
<organism evidence="8 9">
    <name type="scientific">Adineta ricciae</name>
    <name type="common">Rotifer</name>
    <dbReference type="NCBI Taxonomy" id="249248"/>
    <lineage>
        <taxon>Eukaryota</taxon>
        <taxon>Metazoa</taxon>
        <taxon>Spiralia</taxon>
        <taxon>Gnathifera</taxon>
        <taxon>Rotifera</taxon>
        <taxon>Eurotatoria</taxon>
        <taxon>Bdelloidea</taxon>
        <taxon>Adinetida</taxon>
        <taxon>Adinetidae</taxon>
        <taxon>Adineta</taxon>
    </lineage>
</organism>
<evidence type="ECO:0008006" key="10">
    <source>
        <dbReference type="Google" id="ProtNLM"/>
    </source>
</evidence>
<dbReference type="EMBL" id="CAJNOR010002307">
    <property type="protein sequence ID" value="CAF1275990.1"/>
    <property type="molecule type" value="Genomic_DNA"/>
</dbReference>
<feature type="transmembrane region" description="Helical" evidence="6">
    <location>
        <begin position="44"/>
        <end position="70"/>
    </location>
</feature>
<keyword evidence="4 6" id="KW-0472">Membrane</keyword>
<feature type="compositionally biased region" description="Low complexity" evidence="5">
    <location>
        <begin position="187"/>
        <end position="199"/>
    </location>
</feature>
<proteinExistence type="predicted"/>
<sequence length="385" mass="41705">MALSSKVRGTIVAVLVFIFGIIHLGLGIGIARDYSRYKDIFRQSVALAIYDLVIGIFGTIVGILSIVIITTQRLNLYRPAAICSLVLGVLTLGSLIAALALNSQAIDYVRSRLTYRMRSFTSTADSISVVNDIQTRYKCCGENLWLDWAQVVLNPASTNATGAVSSPDSSNTIITSGSGSTNSLSNLDSGIFGSSSRSRAGNRRRRQDWHRGSKILQQPVRRKRDISVSNSNNNIYNLPSTYSIYLPLSCCTGGGISSGNSLGGVCTFNAGNGSRNFYVRECLEPISNTVVSQITGMAVINVCLAILAFVFVLVLIHMFPSENQAQDKNGLYDGTQQAQYQQAQSSGSAMNLAAPSPYYNYSASSYVSPTHNYSNYTTPTYTVYQ</sequence>
<gene>
    <name evidence="7" type="ORF">EDS130_LOCUS26663</name>
    <name evidence="8" type="ORF">XAT740_LOCUS27555</name>
</gene>
<accession>A0A815BYM0</accession>
<dbReference type="Pfam" id="PF00335">
    <property type="entry name" value="Tetraspanin"/>
    <property type="match status" value="1"/>
</dbReference>
<keyword evidence="2 6" id="KW-0812">Transmembrane</keyword>
<evidence type="ECO:0000256" key="4">
    <source>
        <dbReference type="ARBA" id="ARBA00023136"/>
    </source>
</evidence>
<feature type="transmembrane region" description="Helical" evidence="6">
    <location>
        <begin position="298"/>
        <end position="319"/>
    </location>
</feature>
<dbReference type="InterPro" id="IPR018499">
    <property type="entry name" value="Tetraspanin/Peripherin"/>
</dbReference>
<feature type="transmembrane region" description="Helical" evidence="6">
    <location>
        <begin position="76"/>
        <end position="101"/>
    </location>
</feature>